<sequence>MENLDVNALGLFAVRWVHYVAGVCWIGLLYFLNLVNVPVQGKLDAGVKKVLVPELMPRVLFWFRWGAMVTFLSGLTYYALLFEKGGLRVSAPNWTSWILLGMLLGSIMWFNVWFVIWPSQRKIINGVKSGNAADPSIPKRALLFSRINTFLSVPMLFFMGFGRHAGSSVPFLSVDGLVVLLLAGGIGSLVVWFSIKQSGTISTEV</sequence>
<organism evidence="3 4">
    <name type="scientific">Leptospira ryugenii</name>
    <dbReference type="NCBI Taxonomy" id="1917863"/>
    <lineage>
        <taxon>Bacteria</taxon>
        <taxon>Pseudomonadati</taxon>
        <taxon>Spirochaetota</taxon>
        <taxon>Spirochaetia</taxon>
        <taxon>Leptospirales</taxon>
        <taxon>Leptospiraceae</taxon>
        <taxon>Leptospira</taxon>
    </lineage>
</organism>
<comment type="caution">
    <text evidence="3">The sequence shown here is derived from an EMBL/GenBank/DDBJ whole genome shotgun (WGS) entry which is preliminary data.</text>
</comment>
<gene>
    <name evidence="3" type="ORF">LPTSP4_33090</name>
</gene>
<evidence type="ECO:0000313" key="3">
    <source>
        <dbReference type="EMBL" id="GBF51771.1"/>
    </source>
</evidence>
<feature type="transmembrane region" description="Helical" evidence="1">
    <location>
        <begin position="16"/>
        <end position="39"/>
    </location>
</feature>
<protein>
    <recommendedName>
        <fullName evidence="2">Urate oxidase N-terminal domain-containing protein</fullName>
    </recommendedName>
</protein>
<keyword evidence="1" id="KW-0472">Membrane</keyword>
<accession>A0A2P2E4F8</accession>
<dbReference type="InterPro" id="IPR010389">
    <property type="entry name" value="Urate_ox_N"/>
</dbReference>
<keyword evidence="1" id="KW-1133">Transmembrane helix</keyword>
<dbReference type="Pfam" id="PF06181">
    <property type="entry name" value="Urate_ox_N"/>
    <property type="match status" value="1"/>
</dbReference>
<feature type="transmembrane region" description="Helical" evidence="1">
    <location>
        <begin position="94"/>
        <end position="116"/>
    </location>
</feature>
<dbReference type="EMBL" id="BFBB01000008">
    <property type="protein sequence ID" value="GBF51771.1"/>
    <property type="molecule type" value="Genomic_DNA"/>
</dbReference>
<evidence type="ECO:0000256" key="1">
    <source>
        <dbReference type="SAM" id="Phobius"/>
    </source>
</evidence>
<feature type="transmembrane region" description="Helical" evidence="1">
    <location>
        <begin position="177"/>
        <end position="195"/>
    </location>
</feature>
<dbReference type="AlphaFoldDB" id="A0A2P2E4F8"/>
<dbReference type="InterPro" id="IPR016988">
    <property type="entry name" value="UCP032086"/>
</dbReference>
<dbReference type="OrthoDB" id="9787495at2"/>
<feature type="transmembrane region" description="Helical" evidence="1">
    <location>
        <begin position="59"/>
        <end position="82"/>
    </location>
</feature>
<dbReference type="PIRSF" id="PIRSF032086">
    <property type="entry name" value="UCP032086"/>
    <property type="match status" value="1"/>
</dbReference>
<name>A0A2P2E4F8_9LEPT</name>
<feature type="domain" description="Urate oxidase N-terminal" evidence="2">
    <location>
        <begin position="95"/>
        <end position="190"/>
    </location>
</feature>
<evidence type="ECO:0000313" key="4">
    <source>
        <dbReference type="Proteomes" id="UP000245133"/>
    </source>
</evidence>
<keyword evidence="4" id="KW-1185">Reference proteome</keyword>
<dbReference type="RefSeq" id="WP_108978073.1">
    <property type="nucleotide sequence ID" value="NZ_BFBB01000008.1"/>
</dbReference>
<dbReference type="Proteomes" id="UP000245133">
    <property type="component" value="Unassembled WGS sequence"/>
</dbReference>
<feature type="transmembrane region" description="Helical" evidence="1">
    <location>
        <begin position="147"/>
        <end position="165"/>
    </location>
</feature>
<proteinExistence type="predicted"/>
<evidence type="ECO:0000259" key="2">
    <source>
        <dbReference type="Pfam" id="PF06181"/>
    </source>
</evidence>
<reference evidence="3 4" key="1">
    <citation type="submission" date="2018-02" db="EMBL/GenBank/DDBJ databases">
        <title>Novel Leptospira species isolated from soil and water in Japan.</title>
        <authorList>
            <person name="Nakao R."/>
            <person name="Masuzawa T."/>
        </authorList>
    </citation>
    <scope>NUCLEOTIDE SEQUENCE [LARGE SCALE GENOMIC DNA]</scope>
    <source>
        <strain evidence="3 4">YH101</strain>
    </source>
</reference>
<keyword evidence="1" id="KW-0812">Transmembrane</keyword>